<protein>
    <submittedName>
        <fullName evidence="2">Uncharacterized protein</fullName>
    </submittedName>
</protein>
<name>A0ABX1RQ20_9PSEU</name>
<evidence type="ECO:0000256" key="1">
    <source>
        <dbReference type="SAM" id="MobiDB-lite"/>
    </source>
</evidence>
<sequence>MSADESDCGVRADLAHLLELWDMLPAWRHPDYWKELAATGCAIGEDYLLEKVHGVRHIAEEYLKSDRNDRTSYELQYIGQHVLSVFNRENQAMFEVLDKLAPSVTCEAGHFGRRWAIDAVDTAWRLYVPAAGKSNREERAQTGNLPPWLDHAAD</sequence>
<organism evidence="2 3">
    <name type="scientific">Pseudonocardia xinjiangensis</name>
    <dbReference type="NCBI Taxonomy" id="75289"/>
    <lineage>
        <taxon>Bacteria</taxon>
        <taxon>Bacillati</taxon>
        <taxon>Actinomycetota</taxon>
        <taxon>Actinomycetes</taxon>
        <taxon>Pseudonocardiales</taxon>
        <taxon>Pseudonocardiaceae</taxon>
        <taxon>Pseudonocardia</taxon>
    </lineage>
</organism>
<comment type="caution">
    <text evidence="2">The sequence shown here is derived from an EMBL/GenBank/DDBJ whole genome shotgun (WGS) entry which is preliminary data.</text>
</comment>
<dbReference type="EMBL" id="JAAXKY010000160">
    <property type="protein sequence ID" value="NMH81634.1"/>
    <property type="molecule type" value="Genomic_DNA"/>
</dbReference>
<evidence type="ECO:0000313" key="2">
    <source>
        <dbReference type="EMBL" id="NMH81634.1"/>
    </source>
</evidence>
<dbReference type="Proteomes" id="UP001296706">
    <property type="component" value="Unassembled WGS sequence"/>
</dbReference>
<proteinExistence type="predicted"/>
<gene>
    <name evidence="2" type="ORF">HF577_31660</name>
</gene>
<accession>A0ABX1RQ20</accession>
<keyword evidence="3" id="KW-1185">Reference proteome</keyword>
<dbReference type="RefSeq" id="WP_169399668.1">
    <property type="nucleotide sequence ID" value="NZ_BAAAJH010000031.1"/>
</dbReference>
<feature type="region of interest" description="Disordered" evidence="1">
    <location>
        <begin position="135"/>
        <end position="154"/>
    </location>
</feature>
<reference evidence="2 3" key="1">
    <citation type="submission" date="2020-04" db="EMBL/GenBank/DDBJ databases">
        <authorList>
            <person name="Klaysubun C."/>
            <person name="Duangmal K."/>
            <person name="Lipun K."/>
        </authorList>
    </citation>
    <scope>NUCLEOTIDE SEQUENCE [LARGE SCALE GENOMIC DNA]</scope>
    <source>
        <strain evidence="2 3">JCM 11839</strain>
    </source>
</reference>
<evidence type="ECO:0000313" key="3">
    <source>
        <dbReference type="Proteomes" id="UP001296706"/>
    </source>
</evidence>